<dbReference type="AlphaFoldDB" id="M2XCG3"/>
<dbReference type="EMBL" id="KB454529">
    <property type="protein sequence ID" value="EME27622.1"/>
    <property type="molecule type" value="Genomic_DNA"/>
</dbReference>
<protein>
    <submittedName>
        <fullName evidence="1">Uncharacterized protein</fullName>
    </submittedName>
</protein>
<dbReference type="KEGG" id="gsl:Gasu_47680"/>
<accession>M2XCG3</accession>
<dbReference type="Proteomes" id="UP000030680">
    <property type="component" value="Unassembled WGS sequence"/>
</dbReference>
<dbReference type="OrthoDB" id="10665134at2759"/>
<gene>
    <name evidence="1" type="ORF">Gasu_47680</name>
</gene>
<dbReference type="RefSeq" id="XP_005704142.1">
    <property type="nucleotide sequence ID" value="XM_005704085.1"/>
</dbReference>
<sequence length="289" mass="34512">MIARMVARTREQPDANFEQLTGIFRNYHFPEMKQKHKDYVDSLKDKAEFYRLLGQLVLEGYPIEMYVCDGAYRDRGLLITMKNGLLRFYNNIARDILFDTLSNVFFSEDRLIELSNSFRTWPKLELRSREYLQTINFESRKWIRFDGKQFDPFTSKITNACWVRFMKNYSRLDFAYVEWNDNDWRLYLFQASISSFPEHNRDFTRNSFVSPESSQLASLLHALFGIFDFQVSTIRDESDTIIDFEVTDSNDQSYRDRICILYVTPLTNNEARISIASVFIDFITLERRR</sequence>
<organism evidence="1 2">
    <name type="scientific">Galdieria sulphuraria</name>
    <name type="common">Red alga</name>
    <dbReference type="NCBI Taxonomy" id="130081"/>
    <lineage>
        <taxon>Eukaryota</taxon>
        <taxon>Rhodophyta</taxon>
        <taxon>Bangiophyceae</taxon>
        <taxon>Galdieriales</taxon>
        <taxon>Galdieriaceae</taxon>
        <taxon>Galdieria</taxon>
    </lineage>
</organism>
<name>M2XCG3_GALSU</name>
<dbReference type="Gramene" id="EME27622">
    <property type="protein sequence ID" value="EME27622"/>
    <property type="gene ID" value="Gasu_47680"/>
</dbReference>
<proteinExistence type="predicted"/>
<evidence type="ECO:0000313" key="2">
    <source>
        <dbReference type="Proteomes" id="UP000030680"/>
    </source>
</evidence>
<dbReference type="GeneID" id="17086513"/>
<keyword evidence="2" id="KW-1185">Reference proteome</keyword>
<evidence type="ECO:0000313" key="1">
    <source>
        <dbReference type="EMBL" id="EME27622.1"/>
    </source>
</evidence>
<reference evidence="2" key="1">
    <citation type="journal article" date="2013" name="Science">
        <title>Gene transfer from bacteria and archaea facilitated evolution of an extremophilic eukaryote.</title>
        <authorList>
            <person name="Schonknecht G."/>
            <person name="Chen W.H."/>
            <person name="Ternes C.M."/>
            <person name="Barbier G.G."/>
            <person name="Shrestha R.P."/>
            <person name="Stanke M."/>
            <person name="Brautigam A."/>
            <person name="Baker B.J."/>
            <person name="Banfield J.F."/>
            <person name="Garavito R.M."/>
            <person name="Carr K."/>
            <person name="Wilkerson C."/>
            <person name="Rensing S.A."/>
            <person name="Gagneul D."/>
            <person name="Dickenson N.E."/>
            <person name="Oesterhelt C."/>
            <person name="Lercher M.J."/>
            <person name="Weber A.P."/>
        </authorList>
    </citation>
    <scope>NUCLEOTIDE SEQUENCE [LARGE SCALE GENOMIC DNA]</scope>
    <source>
        <strain evidence="2">074W</strain>
    </source>
</reference>